<protein>
    <recommendedName>
        <fullName evidence="3">Tetratricopeptide repeat protein</fullName>
    </recommendedName>
</protein>
<evidence type="ECO:0000313" key="2">
    <source>
        <dbReference type="Proteomes" id="UP000583556"/>
    </source>
</evidence>
<comment type="caution">
    <text evidence="1">The sequence shown here is derived from an EMBL/GenBank/DDBJ whole genome shotgun (WGS) entry which is preliminary data.</text>
</comment>
<keyword evidence="2" id="KW-1185">Reference proteome</keyword>
<gene>
    <name evidence="1" type="ORF">HHL27_10200</name>
</gene>
<dbReference type="Gene3D" id="1.25.40.10">
    <property type="entry name" value="Tetratricopeptide repeat domain"/>
    <property type="match status" value="1"/>
</dbReference>
<dbReference type="AlphaFoldDB" id="A0A7Y0BPE2"/>
<dbReference type="SUPFAM" id="SSF48452">
    <property type="entry name" value="TPR-like"/>
    <property type="match status" value="1"/>
</dbReference>
<reference evidence="1 2" key="1">
    <citation type="submission" date="2020-04" db="EMBL/GenBank/DDBJ databases">
        <title>Novosphingobium sp. TW-4 isolated from soil.</title>
        <authorList>
            <person name="Dahal R.H."/>
            <person name="Chaudhary D.K."/>
        </authorList>
    </citation>
    <scope>NUCLEOTIDE SEQUENCE [LARGE SCALE GENOMIC DNA]</scope>
    <source>
        <strain evidence="1 2">TW-4</strain>
    </source>
</reference>
<dbReference type="RefSeq" id="WP_169493313.1">
    <property type="nucleotide sequence ID" value="NZ_JABBGM010000004.1"/>
</dbReference>
<organism evidence="1 2">
    <name type="scientific">Novosphingobium olei</name>
    <dbReference type="NCBI Taxonomy" id="2728851"/>
    <lineage>
        <taxon>Bacteria</taxon>
        <taxon>Pseudomonadati</taxon>
        <taxon>Pseudomonadota</taxon>
        <taxon>Alphaproteobacteria</taxon>
        <taxon>Sphingomonadales</taxon>
        <taxon>Sphingomonadaceae</taxon>
        <taxon>Novosphingobium</taxon>
    </lineage>
</organism>
<evidence type="ECO:0008006" key="3">
    <source>
        <dbReference type="Google" id="ProtNLM"/>
    </source>
</evidence>
<dbReference type="InterPro" id="IPR011990">
    <property type="entry name" value="TPR-like_helical_dom_sf"/>
</dbReference>
<accession>A0A7Y0BPE2</accession>
<proteinExistence type="predicted"/>
<sequence>MRGSFGKFGKSAAARAALGLAIVTGVAAGGFVPAVASAKEKEAKGGKVSNSPEFVKAAQAFQPAFTAAQGQTGDAQKTAGQALVPQLAAIQPNVKTPADQIIFGQWQQSVGNWVGDGALVRTGLQNMLDSGQLPADKVSLVQFFIGAKAYEAKDYAGAIKALQPVVAANYTDDVAAEMLAESYAQTGNPKAGLDALKQAIAARKAAGGVAPEAWYSRANRIAYNGKLNAETGEWAIMLAQAYPTSLNWLGATQLVRNSSQFTAQENLDLGRLMDRSGALKADPKYTEREYVDYIQAADARRNPGEVIKVAQEGLAAGALKSTDTFVSDAMTQAKGRIAADKASLPGLAKDAAAAANGVTANAAGDAYLQYGEAAKAEEFYKLALTKGGIDKDRALTRLGIAQADQAKWADAKASFAQVTGIRAPMAKLWTVWVDQKAAGK</sequence>
<name>A0A7Y0BPE2_9SPHN</name>
<dbReference type="Proteomes" id="UP000583556">
    <property type="component" value="Unassembled WGS sequence"/>
</dbReference>
<dbReference type="EMBL" id="JABBGM010000004">
    <property type="protein sequence ID" value="NML94034.1"/>
    <property type="molecule type" value="Genomic_DNA"/>
</dbReference>
<evidence type="ECO:0000313" key="1">
    <source>
        <dbReference type="EMBL" id="NML94034.1"/>
    </source>
</evidence>